<evidence type="ECO:0000313" key="13">
    <source>
        <dbReference type="EMBL" id="KAI0297811.1"/>
    </source>
</evidence>
<reference evidence="13" key="1">
    <citation type="journal article" date="2022" name="New Phytol.">
        <title>Evolutionary transition to the ectomycorrhizal habit in the genomes of a hyperdiverse lineage of mushroom-forming fungi.</title>
        <authorList>
            <person name="Looney B."/>
            <person name="Miyauchi S."/>
            <person name="Morin E."/>
            <person name="Drula E."/>
            <person name="Courty P.E."/>
            <person name="Kohler A."/>
            <person name="Kuo A."/>
            <person name="LaButti K."/>
            <person name="Pangilinan J."/>
            <person name="Lipzen A."/>
            <person name="Riley R."/>
            <person name="Andreopoulos W."/>
            <person name="He G."/>
            <person name="Johnson J."/>
            <person name="Nolan M."/>
            <person name="Tritt A."/>
            <person name="Barry K.W."/>
            <person name="Grigoriev I.V."/>
            <person name="Nagy L.G."/>
            <person name="Hibbett D."/>
            <person name="Henrissat B."/>
            <person name="Matheny P.B."/>
            <person name="Labbe J."/>
            <person name="Martin F.M."/>
        </authorList>
    </citation>
    <scope>NUCLEOTIDE SEQUENCE</scope>
    <source>
        <strain evidence="13">BPL690</strain>
    </source>
</reference>
<dbReference type="Gene3D" id="2.60.310.20">
    <property type="match status" value="1"/>
</dbReference>
<protein>
    <recommendedName>
        <fullName evidence="3">tyrosinase</fullName>
        <ecNumber evidence="3">1.14.18.1</ecNumber>
    </recommendedName>
</protein>
<keyword evidence="8" id="KW-0470">Melanin biosynthesis</keyword>
<evidence type="ECO:0000256" key="7">
    <source>
        <dbReference type="ARBA" id="ARBA00023033"/>
    </source>
</evidence>
<evidence type="ECO:0000259" key="11">
    <source>
        <dbReference type="PROSITE" id="PS00497"/>
    </source>
</evidence>
<dbReference type="InterPro" id="IPR041640">
    <property type="entry name" value="Tyrosinase_C"/>
</dbReference>
<comment type="cofactor">
    <cofactor evidence="1">
        <name>Cu(2+)</name>
        <dbReference type="ChEBI" id="CHEBI:29036"/>
    </cofactor>
</comment>
<keyword evidence="5" id="KW-0560">Oxidoreductase</keyword>
<sequence length="553" mass="60604">MSPFIITGAAAPNRIEINDFVKIEDQFSLYIQALTAMQKDKQTNSTSHFGIGGIHGVPYIQWEASGDSKPVKWDGYCTHGSVLFPTWHRPYVALYEQVLQHHALEKAKTYQVDRERWIAAAENLRAPYWDWATDIIPPAEVISLAFVDIITPDGKRTPVENPLLQYAFSPVHKDFPDRYKSWKTTIRHPDHPGSPDARTDVQGLKLFLKGFQEDVTRSTLDLFNRVHSWKAFSNSTRGDDGTASNSLEAIHDLIHFAIGGHMGSPAVAGFDPIFYLHHANVDRLLSLWSAVNPGVWVSPGDSKDGTFTIGHGVTLDTNTPLTPFWNSSTGYWASTDTAGTVGLGYSYPEFNEIHANSASAIQESILKYVYRQYGGSLIGLFGAVGNSGVKTASAESSTSEIVVYDWTTRIASKKYELGKGFAVLVFLGDVPEDPSAWHTSPALVGAHAAFVNTAVDQDGGLVRLTSAIAKLSGLSSLDPEVVRPYLEENLHWRIQAVDDRSAVRVDEIPSLEVTVAVTPLTQQPGTIFPVAGETEYHRGVTQGRPGGAREAQA</sequence>
<evidence type="ECO:0000256" key="3">
    <source>
        <dbReference type="ARBA" id="ARBA00011906"/>
    </source>
</evidence>
<comment type="caution">
    <text evidence="13">The sequence shown here is derived from an EMBL/GenBank/DDBJ whole genome shotgun (WGS) entry which is preliminary data.</text>
</comment>
<dbReference type="EMBL" id="WTXG01000034">
    <property type="protein sequence ID" value="KAI0297811.1"/>
    <property type="molecule type" value="Genomic_DNA"/>
</dbReference>
<keyword evidence="6" id="KW-0186">Copper</keyword>
<dbReference type="PROSITE" id="PS00497">
    <property type="entry name" value="TYROSINASE_1"/>
    <property type="match status" value="1"/>
</dbReference>
<evidence type="ECO:0000256" key="1">
    <source>
        <dbReference type="ARBA" id="ARBA00001973"/>
    </source>
</evidence>
<evidence type="ECO:0000256" key="2">
    <source>
        <dbReference type="ARBA" id="ARBA00009928"/>
    </source>
</evidence>
<dbReference type="Pfam" id="PF00264">
    <property type="entry name" value="Tyrosinase"/>
    <property type="match status" value="1"/>
</dbReference>
<dbReference type="InterPro" id="IPR008922">
    <property type="entry name" value="Di-copper_centre_dom_sf"/>
</dbReference>
<dbReference type="PROSITE" id="PS00498">
    <property type="entry name" value="TYROSINASE_2"/>
    <property type="match status" value="1"/>
</dbReference>
<dbReference type="Proteomes" id="UP001203297">
    <property type="component" value="Unassembled WGS sequence"/>
</dbReference>
<dbReference type="EC" id="1.14.18.1" evidence="3"/>
<accession>A0AAD4M2Z7</accession>
<feature type="domain" description="Tyrosinase copper-binding" evidence="12">
    <location>
        <begin position="271"/>
        <end position="282"/>
    </location>
</feature>
<evidence type="ECO:0000256" key="8">
    <source>
        <dbReference type="ARBA" id="ARBA00023101"/>
    </source>
</evidence>
<comment type="similarity">
    <text evidence="2">Belongs to the tyrosinase family.</text>
</comment>
<evidence type="ECO:0000256" key="10">
    <source>
        <dbReference type="ARBA" id="ARBA00048881"/>
    </source>
</evidence>
<gene>
    <name evidence="13" type="ORF">B0F90DRAFT_1811037</name>
</gene>
<evidence type="ECO:0000259" key="12">
    <source>
        <dbReference type="PROSITE" id="PS00498"/>
    </source>
</evidence>
<keyword evidence="14" id="KW-1185">Reference proteome</keyword>
<dbReference type="InterPro" id="IPR002227">
    <property type="entry name" value="Tyrosinase_Cu-bd"/>
</dbReference>
<dbReference type="SUPFAM" id="SSF48056">
    <property type="entry name" value="Di-copper centre-containing domain"/>
    <property type="match status" value="1"/>
</dbReference>
<dbReference type="GO" id="GO:0046872">
    <property type="term" value="F:metal ion binding"/>
    <property type="evidence" value="ECO:0007669"/>
    <property type="project" value="UniProtKB-KW"/>
</dbReference>
<organism evidence="13 14">
    <name type="scientific">Multifurca ochricompacta</name>
    <dbReference type="NCBI Taxonomy" id="376703"/>
    <lineage>
        <taxon>Eukaryota</taxon>
        <taxon>Fungi</taxon>
        <taxon>Dikarya</taxon>
        <taxon>Basidiomycota</taxon>
        <taxon>Agaricomycotina</taxon>
        <taxon>Agaricomycetes</taxon>
        <taxon>Russulales</taxon>
        <taxon>Russulaceae</taxon>
        <taxon>Multifurca</taxon>
    </lineage>
</organism>
<comment type="catalytic activity">
    <reaction evidence="9">
        <text>2 L-dopa + O2 = 2 L-dopaquinone + 2 H2O</text>
        <dbReference type="Rhea" id="RHEA:34287"/>
        <dbReference type="ChEBI" id="CHEBI:15377"/>
        <dbReference type="ChEBI" id="CHEBI:15379"/>
        <dbReference type="ChEBI" id="CHEBI:57504"/>
        <dbReference type="ChEBI" id="CHEBI:57924"/>
        <dbReference type="EC" id="1.14.18.1"/>
    </reaction>
</comment>
<evidence type="ECO:0000256" key="5">
    <source>
        <dbReference type="ARBA" id="ARBA00023002"/>
    </source>
</evidence>
<dbReference type="InterPro" id="IPR050316">
    <property type="entry name" value="Tyrosinase/Hemocyanin"/>
</dbReference>
<feature type="domain" description="Tyrosinase copper-binding" evidence="11">
    <location>
        <begin position="79"/>
        <end position="96"/>
    </location>
</feature>
<proteinExistence type="inferred from homology"/>
<dbReference type="PANTHER" id="PTHR11474:SF76">
    <property type="entry name" value="SHKT DOMAIN-CONTAINING PROTEIN"/>
    <property type="match status" value="1"/>
</dbReference>
<keyword evidence="4" id="KW-0479">Metal-binding</keyword>
<evidence type="ECO:0000313" key="14">
    <source>
        <dbReference type="Proteomes" id="UP001203297"/>
    </source>
</evidence>
<evidence type="ECO:0000256" key="9">
    <source>
        <dbReference type="ARBA" id="ARBA00048233"/>
    </source>
</evidence>
<dbReference type="Gene3D" id="1.10.1280.10">
    <property type="entry name" value="Di-copper center containing domain from catechol oxidase"/>
    <property type="match status" value="1"/>
</dbReference>
<evidence type="ECO:0000256" key="4">
    <source>
        <dbReference type="ARBA" id="ARBA00022723"/>
    </source>
</evidence>
<dbReference type="PANTHER" id="PTHR11474">
    <property type="entry name" value="TYROSINASE FAMILY MEMBER"/>
    <property type="match status" value="1"/>
</dbReference>
<dbReference type="GO" id="GO:0042438">
    <property type="term" value="P:melanin biosynthetic process"/>
    <property type="evidence" value="ECO:0007669"/>
    <property type="project" value="UniProtKB-KW"/>
</dbReference>
<dbReference type="PRINTS" id="PR00092">
    <property type="entry name" value="TYROSINASE"/>
</dbReference>
<dbReference type="Pfam" id="PF18132">
    <property type="entry name" value="Tyrosinase_C"/>
    <property type="match status" value="1"/>
</dbReference>
<comment type="catalytic activity">
    <reaction evidence="10">
        <text>L-tyrosine + O2 = L-dopaquinone + H2O</text>
        <dbReference type="Rhea" id="RHEA:18117"/>
        <dbReference type="ChEBI" id="CHEBI:15377"/>
        <dbReference type="ChEBI" id="CHEBI:15379"/>
        <dbReference type="ChEBI" id="CHEBI:57924"/>
        <dbReference type="ChEBI" id="CHEBI:58315"/>
        <dbReference type="EC" id="1.14.18.1"/>
    </reaction>
</comment>
<dbReference type="GO" id="GO:0004503">
    <property type="term" value="F:tyrosinase activity"/>
    <property type="evidence" value="ECO:0007669"/>
    <property type="project" value="UniProtKB-EC"/>
</dbReference>
<evidence type="ECO:0000256" key="6">
    <source>
        <dbReference type="ARBA" id="ARBA00023008"/>
    </source>
</evidence>
<keyword evidence="7" id="KW-0503">Monooxygenase</keyword>
<name>A0AAD4M2Z7_9AGAM</name>
<dbReference type="AlphaFoldDB" id="A0AAD4M2Z7"/>